<sequence>MSAEVDTCRVFRAVGVENVPHRSPAIVFALICFSAWYRAGKALLSSEIGAHGTESRGQRAFDRAVPSVISRPDLQNVVTHIRRTELRRSLTQLIIQELIRAMSALAVSNFNEEFWD</sequence>
<evidence type="ECO:0000313" key="2">
    <source>
        <dbReference type="Proteomes" id="UP000271889"/>
    </source>
</evidence>
<dbReference type="EMBL" id="UYRV01000288">
    <property type="protein sequence ID" value="VDK43769.1"/>
    <property type="molecule type" value="Genomic_DNA"/>
</dbReference>
<organism evidence="1 2">
    <name type="scientific">Cylicostephanus goldi</name>
    <name type="common">Nematode worm</name>
    <dbReference type="NCBI Taxonomy" id="71465"/>
    <lineage>
        <taxon>Eukaryota</taxon>
        <taxon>Metazoa</taxon>
        <taxon>Ecdysozoa</taxon>
        <taxon>Nematoda</taxon>
        <taxon>Chromadorea</taxon>
        <taxon>Rhabditida</taxon>
        <taxon>Rhabditina</taxon>
        <taxon>Rhabditomorpha</taxon>
        <taxon>Strongyloidea</taxon>
        <taxon>Strongylidae</taxon>
        <taxon>Cylicostephanus</taxon>
    </lineage>
</organism>
<reference evidence="1 2" key="1">
    <citation type="submission" date="2018-11" db="EMBL/GenBank/DDBJ databases">
        <authorList>
            <consortium name="Pathogen Informatics"/>
        </authorList>
    </citation>
    <scope>NUCLEOTIDE SEQUENCE [LARGE SCALE GENOMIC DNA]</scope>
</reference>
<proteinExistence type="predicted"/>
<protein>
    <submittedName>
        <fullName evidence="1">Uncharacterized protein</fullName>
    </submittedName>
</protein>
<dbReference type="Proteomes" id="UP000271889">
    <property type="component" value="Unassembled WGS sequence"/>
</dbReference>
<keyword evidence="2" id="KW-1185">Reference proteome</keyword>
<evidence type="ECO:0000313" key="1">
    <source>
        <dbReference type="EMBL" id="VDK43769.1"/>
    </source>
</evidence>
<dbReference type="AlphaFoldDB" id="A0A3P6Q5J5"/>
<accession>A0A3P6Q5J5</accession>
<gene>
    <name evidence="1" type="ORF">CGOC_LOCUS221</name>
</gene>
<name>A0A3P6Q5J5_CYLGO</name>